<evidence type="ECO:0000313" key="3">
    <source>
        <dbReference type="Proteomes" id="UP000010482"/>
    </source>
</evidence>
<name>K9Z024_DACS8</name>
<dbReference type="STRING" id="13035.Dacsa_3174"/>
<protein>
    <submittedName>
        <fullName evidence="2">Uncharacterized protein</fullName>
    </submittedName>
</protein>
<gene>
    <name evidence="2" type="ORF">Dacsa_3174</name>
</gene>
<dbReference type="RefSeq" id="WP_015230675.1">
    <property type="nucleotide sequence ID" value="NC_019780.1"/>
</dbReference>
<accession>K9Z024</accession>
<dbReference type="OrthoDB" id="574630at2"/>
<sequence length="73" mass="8432">MNTKLFLEKRITRIESEIKELREELNESQSKNWLKQVTGSFEDESAFEAVIAYGKAIRSEEIDPLTGQAINEE</sequence>
<dbReference type="Proteomes" id="UP000010482">
    <property type="component" value="Chromosome"/>
</dbReference>
<evidence type="ECO:0000313" key="2">
    <source>
        <dbReference type="EMBL" id="AFZ51698.1"/>
    </source>
</evidence>
<organism evidence="2 3">
    <name type="scientific">Dactylococcopsis salina (strain PCC 8305)</name>
    <name type="common">Myxobactron salinum</name>
    <dbReference type="NCBI Taxonomy" id="13035"/>
    <lineage>
        <taxon>Bacteria</taxon>
        <taxon>Bacillati</taxon>
        <taxon>Cyanobacteriota</taxon>
        <taxon>Cyanophyceae</taxon>
        <taxon>Nodosilineales</taxon>
        <taxon>Cymatolegaceae</taxon>
        <taxon>Dactylococcopsis</taxon>
    </lineage>
</organism>
<dbReference type="AlphaFoldDB" id="K9Z024"/>
<keyword evidence="1" id="KW-0175">Coiled coil</keyword>
<dbReference type="HOGENOM" id="CLU_193573_1_0_3"/>
<keyword evidence="3" id="KW-1185">Reference proteome</keyword>
<evidence type="ECO:0000256" key="1">
    <source>
        <dbReference type="SAM" id="Coils"/>
    </source>
</evidence>
<feature type="coiled-coil region" evidence="1">
    <location>
        <begin position="4"/>
        <end position="31"/>
    </location>
</feature>
<proteinExistence type="predicted"/>
<dbReference type="eggNOG" id="ENOG5032Y6K">
    <property type="taxonomic scope" value="Bacteria"/>
</dbReference>
<dbReference type="EMBL" id="CP003944">
    <property type="protein sequence ID" value="AFZ51698.1"/>
    <property type="molecule type" value="Genomic_DNA"/>
</dbReference>
<dbReference type="KEGG" id="dsl:Dacsa_3174"/>
<reference evidence="2" key="1">
    <citation type="submission" date="2012-04" db="EMBL/GenBank/DDBJ databases">
        <title>Finished genome of Dactylococcopsis salina PCC 8305.</title>
        <authorList>
            <consortium name="US DOE Joint Genome Institute"/>
            <person name="Gugger M."/>
            <person name="Coursin T."/>
            <person name="Rippka R."/>
            <person name="Tandeau De Marsac N."/>
            <person name="Huntemann M."/>
            <person name="Wei C.-L."/>
            <person name="Han J."/>
            <person name="Detter J.C."/>
            <person name="Han C."/>
            <person name="Tapia R."/>
            <person name="Daligault H."/>
            <person name="Chen A."/>
            <person name="Krypides N."/>
            <person name="Mavromatis K."/>
            <person name="Markowitz V."/>
            <person name="Szeto E."/>
            <person name="Ivanova N."/>
            <person name="Ovchinnikova G."/>
            <person name="Pagani I."/>
            <person name="Pati A."/>
            <person name="Goodwin L."/>
            <person name="Peters L."/>
            <person name="Pitluck S."/>
            <person name="Woyke T."/>
            <person name="Kerfeld C."/>
        </authorList>
    </citation>
    <scope>NUCLEOTIDE SEQUENCE [LARGE SCALE GENOMIC DNA]</scope>
    <source>
        <strain evidence="2">PCC 8305</strain>
    </source>
</reference>